<dbReference type="InterPro" id="IPR036526">
    <property type="entry name" value="C-N_Hydrolase_sf"/>
</dbReference>
<evidence type="ECO:0000256" key="1">
    <source>
        <dbReference type="ARBA" id="ARBA00010613"/>
    </source>
</evidence>
<gene>
    <name evidence="4" type="ORF">ACFFGY_11185</name>
</gene>
<dbReference type="Proteomes" id="UP001589865">
    <property type="component" value="Unassembled WGS sequence"/>
</dbReference>
<dbReference type="EMBL" id="JBHLUN010000007">
    <property type="protein sequence ID" value="MFC0408817.1"/>
    <property type="molecule type" value="Genomic_DNA"/>
</dbReference>
<evidence type="ECO:0000256" key="2">
    <source>
        <dbReference type="ARBA" id="ARBA00022801"/>
    </source>
</evidence>
<dbReference type="RefSeq" id="WP_377044565.1">
    <property type="nucleotide sequence ID" value="NZ_JBHLUN010000007.1"/>
</dbReference>
<comment type="caution">
    <text evidence="4">The sequence shown here is derived from an EMBL/GenBank/DDBJ whole genome shotgun (WGS) entry which is preliminary data.</text>
</comment>
<dbReference type="PANTHER" id="PTHR23088:SF27">
    <property type="entry name" value="DEAMINATED GLUTATHIONE AMIDASE"/>
    <property type="match status" value="1"/>
</dbReference>
<dbReference type="Gene3D" id="3.60.110.10">
    <property type="entry name" value="Carbon-nitrogen hydrolase"/>
    <property type="match status" value="1"/>
</dbReference>
<name>A0ABV6JSW9_9PROT</name>
<accession>A0ABV6JSW9</accession>
<evidence type="ECO:0000313" key="5">
    <source>
        <dbReference type="Proteomes" id="UP001589865"/>
    </source>
</evidence>
<keyword evidence="2 4" id="KW-0378">Hydrolase</keyword>
<evidence type="ECO:0000259" key="3">
    <source>
        <dbReference type="PROSITE" id="PS50263"/>
    </source>
</evidence>
<dbReference type="InterPro" id="IPR001110">
    <property type="entry name" value="UPF0012_CS"/>
</dbReference>
<dbReference type="PROSITE" id="PS50263">
    <property type="entry name" value="CN_HYDROLASE"/>
    <property type="match status" value="1"/>
</dbReference>
<comment type="similarity">
    <text evidence="1">Belongs to the carbon-nitrogen hydrolase superfamily. NIT1/NIT2 family.</text>
</comment>
<feature type="domain" description="CN hydrolase" evidence="3">
    <location>
        <begin position="7"/>
        <end position="254"/>
    </location>
</feature>
<keyword evidence="5" id="KW-1185">Reference proteome</keyword>
<dbReference type="PROSITE" id="PS01227">
    <property type="entry name" value="UPF0012"/>
    <property type="match status" value="1"/>
</dbReference>
<organism evidence="4 5">
    <name type="scientific">Roseomonas elaeocarpi</name>
    <dbReference type="NCBI Taxonomy" id="907779"/>
    <lineage>
        <taxon>Bacteria</taxon>
        <taxon>Pseudomonadati</taxon>
        <taxon>Pseudomonadota</taxon>
        <taxon>Alphaproteobacteria</taxon>
        <taxon>Acetobacterales</taxon>
        <taxon>Roseomonadaceae</taxon>
        <taxon>Roseomonas</taxon>
    </lineage>
</organism>
<dbReference type="GO" id="GO:0016787">
    <property type="term" value="F:hydrolase activity"/>
    <property type="evidence" value="ECO:0007669"/>
    <property type="project" value="UniProtKB-KW"/>
</dbReference>
<dbReference type="Pfam" id="PF00795">
    <property type="entry name" value="CN_hydrolase"/>
    <property type="match status" value="1"/>
</dbReference>
<dbReference type="InterPro" id="IPR045254">
    <property type="entry name" value="Nit1/2_C-N_Hydrolase"/>
</dbReference>
<dbReference type="InterPro" id="IPR003010">
    <property type="entry name" value="C-N_Hydrolase"/>
</dbReference>
<dbReference type="PANTHER" id="PTHR23088">
    <property type="entry name" value="NITRILASE-RELATED"/>
    <property type="match status" value="1"/>
</dbReference>
<evidence type="ECO:0000313" key="4">
    <source>
        <dbReference type="EMBL" id="MFC0408817.1"/>
    </source>
</evidence>
<reference evidence="4 5" key="1">
    <citation type="submission" date="2024-09" db="EMBL/GenBank/DDBJ databases">
        <authorList>
            <person name="Sun Q."/>
            <person name="Mori K."/>
        </authorList>
    </citation>
    <scope>NUCLEOTIDE SEQUENCE [LARGE SCALE GENOMIC DNA]</scope>
    <source>
        <strain evidence="4 5">TBRC 5777</strain>
    </source>
</reference>
<protein>
    <submittedName>
        <fullName evidence="4">Carbon-nitrogen hydrolase family protein</fullName>
    </submittedName>
</protein>
<dbReference type="CDD" id="cd07572">
    <property type="entry name" value="nit"/>
    <property type="match status" value="1"/>
</dbReference>
<sequence>MTESRILRTACVQLNSRDDMAANLAQAARWVREAAERGAELISLPEYCALMDGRGRVMRAGAFREEAHPALAAFRDLAREVGRTLHVGSLTVTAEDGRPANRGFILLPDGTVAARYDKINMFDLVLPDGREAFESRSFAAGRHPVVAETPLARFGMTICYDLRFPQLFATLAGMGAEVMLIPAAILPATGGEHWHTILRTRAIDTGSFVVGAALCGQHGGDRRSLGHSLIVDPWGRILAEGGEEPGLVMADLDLGMVARMRAANPWLRGNATSGSVSAAAAG</sequence>
<dbReference type="SUPFAM" id="SSF56317">
    <property type="entry name" value="Carbon-nitrogen hydrolase"/>
    <property type="match status" value="1"/>
</dbReference>
<proteinExistence type="inferred from homology"/>